<protein>
    <submittedName>
        <fullName evidence="2">Uncharacterized protein</fullName>
    </submittedName>
</protein>
<evidence type="ECO:0000256" key="1">
    <source>
        <dbReference type="SAM" id="SignalP"/>
    </source>
</evidence>
<name>A0AA35SWC7_GEOBA</name>
<dbReference type="EMBL" id="CASHTH010002894">
    <property type="protein sequence ID" value="CAI8036784.1"/>
    <property type="molecule type" value="Genomic_DNA"/>
</dbReference>
<accession>A0AA35SWC7</accession>
<keyword evidence="3" id="KW-1185">Reference proteome</keyword>
<organism evidence="2 3">
    <name type="scientific">Geodia barretti</name>
    <name type="common">Barrett's horny sponge</name>
    <dbReference type="NCBI Taxonomy" id="519541"/>
    <lineage>
        <taxon>Eukaryota</taxon>
        <taxon>Metazoa</taxon>
        <taxon>Porifera</taxon>
        <taxon>Demospongiae</taxon>
        <taxon>Heteroscleromorpha</taxon>
        <taxon>Tetractinellida</taxon>
        <taxon>Astrophorina</taxon>
        <taxon>Geodiidae</taxon>
        <taxon>Geodia</taxon>
    </lineage>
</organism>
<gene>
    <name evidence="2" type="ORF">GBAR_LOCUS20609</name>
</gene>
<dbReference type="Proteomes" id="UP001174909">
    <property type="component" value="Unassembled WGS sequence"/>
</dbReference>
<comment type="caution">
    <text evidence="2">The sequence shown here is derived from an EMBL/GenBank/DDBJ whole genome shotgun (WGS) entry which is preliminary data.</text>
</comment>
<proteinExistence type="predicted"/>
<evidence type="ECO:0000313" key="3">
    <source>
        <dbReference type="Proteomes" id="UP001174909"/>
    </source>
</evidence>
<sequence>MILLLVSIVMGGIVEAREVIVTSLLDKDGGRSYDTILHNT</sequence>
<feature type="chain" id="PRO_5041283235" evidence="1">
    <location>
        <begin position="17"/>
        <end position="40"/>
    </location>
</feature>
<reference evidence="2" key="1">
    <citation type="submission" date="2023-03" db="EMBL/GenBank/DDBJ databases">
        <authorList>
            <person name="Steffen K."/>
            <person name="Cardenas P."/>
        </authorList>
    </citation>
    <scope>NUCLEOTIDE SEQUENCE</scope>
</reference>
<dbReference type="AlphaFoldDB" id="A0AA35SWC7"/>
<keyword evidence="1" id="KW-0732">Signal</keyword>
<feature type="signal peptide" evidence="1">
    <location>
        <begin position="1"/>
        <end position="16"/>
    </location>
</feature>
<evidence type="ECO:0000313" key="2">
    <source>
        <dbReference type="EMBL" id="CAI8036784.1"/>
    </source>
</evidence>